<gene>
    <name evidence="2" type="ORF">PI95_025050</name>
</gene>
<evidence type="ECO:0000313" key="3">
    <source>
        <dbReference type="Proteomes" id="UP000031549"/>
    </source>
</evidence>
<name>A0A846HDU4_9CYAN</name>
<dbReference type="AlphaFoldDB" id="A0A846HDU4"/>
<keyword evidence="3" id="KW-1185">Reference proteome</keyword>
<accession>A0A846HDU4</accession>
<evidence type="ECO:0000313" key="2">
    <source>
        <dbReference type="EMBL" id="NEU75737.1"/>
    </source>
</evidence>
<comment type="caution">
    <text evidence="2">The sequence shown here is derived from an EMBL/GenBank/DDBJ whole genome shotgun (WGS) entry which is preliminary data.</text>
</comment>
<dbReference type="EMBL" id="JTCM02000080">
    <property type="protein sequence ID" value="NEU75737.1"/>
    <property type="molecule type" value="Genomic_DNA"/>
</dbReference>
<feature type="chain" id="PRO_5032559897" evidence="1">
    <location>
        <begin position="26"/>
        <end position="219"/>
    </location>
</feature>
<keyword evidence="1" id="KW-0732">Signal</keyword>
<sequence length="219" mass="23884">MKNFKYILMVALLLVNLVFAPPSLADAPSFTKNPDYIALTKEINKLQTLKETHAAVEGFTTEEIDKKLNELEFQKYAFESGINWGQCRNETGKTLAVYGPDPNLDDDDDEYSLGASLYFLADGKTTKDKWDCKGVFLPSDIKAVALTPGGQNQDLNGGVVIKVPNGTNLVLKTNADTGAIEFNQAGIQVLKPGEVNWFIPNVSQAIVDARVTNAPTNKG</sequence>
<organism evidence="2 3">
    <name type="scientific">Hassallia byssoidea VB512170</name>
    <dbReference type="NCBI Taxonomy" id="1304833"/>
    <lineage>
        <taxon>Bacteria</taxon>
        <taxon>Bacillati</taxon>
        <taxon>Cyanobacteriota</taxon>
        <taxon>Cyanophyceae</taxon>
        <taxon>Nostocales</taxon>
        <taxon>Tolypothrichaceae</taxon>
        <taxon>Hassallia</taxon>
    </lineage>
</organism>
<dbReference type="Proteomes" id="UP000031549">
    <property type="component" value="Unassembled WGS sequence"/>
</dbReference>
<evidence type="ECO:0000256" key="1">
    <source>
        <dbReference type="SAM" id="SignalP"/>
    </source>
</evidence>
<feature type="signal peptide" evidence="1">
    <location>
        <begin position="1"/>
        <end position="25"/>
    </location>
</feature>
<reference evidence="2 3" key="1">
    <citation type="journal article" date="2015" name="Genome Announc.">
        <title>Draft Genome Sequence of Cyanobacterium Hassallia byssoidea Strain VB512170, Isolated from Monuments in India.</title>
        <authorList>
            <person name="Singh D."/>
            <person name="Chandrababunaidu M.M."/>
            <person name="Panda A."/>
            <person name="Sen D."/>
            <person name="Bhattacharyya S."/>
            <person name="Adhikary S.P."/>
            <person name="Tripathy S."/>
        </authorList>
    </citation>
    <scope>NUCLEOTIDE SEQUENCE [LARGE SCALE GENOMIC DNA]</scope>
    <source>
        <strain evidence="2 3">VB512170</strain>
    </source>
</reference>
<proteinExistence type="predicted"/>
<protein>
    <submittedName>
        <fullName evidence="2">Uncharacterized protein</fullName>
    </submittedName>
</protein>
<dbReference type="RefSeq" id="WP_039747546.1">
    <property type="nucleotide sequence ID" value="NZ_JTCM02000080.1"/>
</dbReference>